<proteinExistence type="predicted"/>
<name>A0A2Z4JAB1_9ACTN</name>
<feature type="compositionally biased region" description="Gly residues" evidence="1">
    <location>
        <begin position="83"/>
        <end position="100"/>
    </location>
</feature>
<protein>
    <submittedName>
        <fullName evidence="2">Uncharacterized protein</fullName>
    </submittedName>
</protein>
<sequence length="100" mass="11044">MFDSPGHDLVPLLFVEVDDGTEAPIVAPKIERYARFFARRATLSGGEVPLWWTVWPTMPRRWLGKLWPARGHPHYDERARGRTGPGGRGPGVAATGRGGP</sequence>
<feature type="region of interest" description="Disordered" evidence="1">
    <location>
        <begin position="73"/>
        <end position="100"/>
    </location>
</feature>
<evidence type="ECO:0000313" key="3">
    <source>
        <dbReference type="Proteomes" id="UP000249616"/>
    </source>
</evidence>
<organism evidence="2 3">
    <name type="scientific">Streptomyces cadmiisoli</name>
    <dbReference type="NCBI Taxonomy" id="2184053"/>
    <lineage>
        <taxon>Bacteria</taxon>
        <taxon>Bacillati</taxon>
        <taxon>Actinomycetota</taxon>
        <taxon>Actinomycetes</taxon>
        <taxon>Kitasatosporales</taxon>
        <taxon>Streptomycetaceae</taxon>
        <taxon>Streptomyces</taxon>
        <taxon>Streptomyces aurantiacus group</taxon>
    </lineage>
</organism>
<dbReference type="AlphaFoldDB" id="A0A2Z4JAB1"/>
<dbReference type="Proteomes" id="UP000249616">
    <property type="component" value="Chromosome"/>
</dbReference>
<reference evidence="2 3" key="1">
    <citation type="journal article" date="2019" name="Int. J. Syst. Evol. Microbiol.">
        <title>Streptomyces cadmiisoli sp. nov., a novel actinomycete isolated from cadmium-contaminated soil.</title>
        <authorList>
            <person name="Li K."/>
            <person name="Tang X."/>
            <person name="Zhao J."/>
            <person name="Guo Y."/>
            <person name="Tang Y."/>
            <person name="Gao J."/>
        </authorList>
    </citation>
    <scope>NUCLEOTIDE SEQUENCE [LARGE SCALE GENOMIC DNA]</scope>
    <source>
        <strain evidence="2 3">ZFG47</strain>
    </source>
</reference>
<evidence type="ECO:0000313" key="2">
    <source>
        <dbReference type="EMBL" id="AWW42009.1"/>
    </source>
</evidence>
<keyword evidence="3" id="KW-1185">Reference proteome</keyword>
<dbReference type="KEGG" id="scad:DN051_39850"/>
<accession>A0A2Z4JAB1</accession>
<evidence type="ECO:0000256" key="1">
    <source>
        <dbReference type="SAM" id="MobiDB-lite"/>
    </source>
</evidence>
<gene>
    <name evidence="2" type="ORF">DN051_39850</name>
</gene>
<dbReference type="EMBL" id="CP030073">
    <property type="protein sequence ID" value="AWW42009.1"/>
    <property type="molecule type" value="Genomic_DNA"/>
</dbReference>